<dbReference type="GO" id="GO:0002161">
    <property type="term" value="F:aminoacyl-tRNA deacylase activity"/>
    <property type="evidence" value="ECO:0007669"/>
    <property type="project" value="TreeGrafter"/>
</dbReference>
<evidence type="ECO:0000256" key="8">
    <source>
        <dbReference type="ARBA" id="ARBA00022917"/>
    </source>
</evidence>
<dbReference type="Gene3D" id="3.30.930.10">
    <property type="entry name" value="Bira Bifunctional Protein, Domain 2"/>
    <property type="match status" value="1"/>
</dbReference>
<evidence type="ECO:0000256" key="7">
    <source>
        <dbReference type="ARBA" id="ARBA00022884"/>
    </source>
</evidence>
<dbReference type="GO" id="GO:0005524">
    <property type="term" value="F:ATP binding"/>
    <property type="evidence" value="ECO:0007669"/>
    <property type="project" value="UniProtKB-KW"/>
</dbReference>
<keyword evidence="6" id="KW-0067">ATP-binding</keyword>
<dbReference type="InterPro" id="IPR018163">
    <property type="entry name" value="Thr/Ala-tRNA-synth_IIc_edit"/>
</dbReference>
<evidence type="ECO:0000259" key="10">
    <source>
        <dbReference type="PROSITE" id="PS50860"/>
    </source>
</evidence>
<evidence type="ECO:0000256" key="9">
    <source>
        <dbReference type="ARBA" id="ARBA00023146"/>
    </source>
</evidence>
<dbReference type="GO" id="GO:0000049">
    <property type="term" value="F:tRNA binding"/>
    <property type="evidence" value="ECO:0007669"/>
    <property type="project" value="UniProtKB-KW"/>
</dbReference>
<dbReference type="FunFam" id="3.30.980.10:FF:000004">
    <property type="entry name" value="Alanine--tRNA ligase, cytoplasmic"/>
    <property type="match status" value="1"/>
</dbReference>
<keyword evidence="3" id="KW-0820">tRNA-binding</keyword>
<dbReference type="InterPro" id="IPR012947">
    <property type="entry name" value="tRNA_SAD"/>
</dbReference>
<dbReference type="Gene3D" id="3.30.980.10">
    <property type="entry name" value="Threonyl-trna Synthetase, Chain A, domain 2"/>
    <property type="match status" value="1"/>
</dbReference>
<dbReference type="InterPro" id="IPR002318">
    <property type="entry name" value="Ala-tRNA-lgiase_IIc"/>
</dbReference>
<dbReference type="Proteomes" id="UP000714817">
    <property type="component" value="Unassembled WGS sequence"/>
</dbReference>
<feature type="domain" description="Alanyl-transfer RNA synthetases family profile" evidence="10">
    <location>
        <begin position="1"/>
        <end position="607"/>
    </location>
</feature>
<evidence type="ECO:0000256" key="5">
    <source>
        <dbReference type="ARBA" id="ARBA00022741"/>
    </source>
</evidence>
<dbReference type="PROSITE" id="PS50860">
    <property type="entry name" value="AA_TRNA_LIGASE_II_ALA"/>
    <property type="match status" value="1"/>
</dbReference>
<dbReference type="Pfam" id="PF01411">
    <property type="entry name" value="tRNA-synt_2c"/>
    <property type="match status" value="1"/>
</dbReference>
<keyword evidence="5" id="KW-0547">Nucleotide-binding</keyword>
<dbReference type="PANTHER" id="PTHR11777:SF9">
    <property type="entry name" value="ALANINE--TRNA LIGASE, CYTOPLASMIC"/>
    <property type="match status" value="1"/>
</dbReference>
<reference evidence="11" key="1">
    <citation type="submission" date="2020-04" db="EMBL/GenBank/DDBJ databases">
        <authorList>
            <person name="Zhang T."/>
        </authorList>
    </citation>
    <scope>NUCLEOTIDE SEQUENCE</scope>
    <source>
        <strain evidence="11">HKST-UBA80</strain>
    </source>
</reference>
<keyword evidence="7" id="KW-0694">RNA-binding</keyword>
<dbReference type="AlphaFoldDB" id="A0A955E0T5"/>
<dbReference type="SUPFAM" id="SSF101353">
    <property type="entry name" value="Putative anticodon-binding domain of alanyl-tRNA synthetase (AlaRS)"/>
    <property type="match status" value="1"/>
</dbReference>
<dbReference type="EC" id="6.1.1.7" evidence="2"/>
<evidence type="ECO:0000256" key="6">
    <source>
        <dbReference type="ARBA" id="ARBA00022840"/>
    </source>
</evidence>
<dbReference type="Gene3D" id="3.30.54.20">
    <property type="match status" value="1"/>
</dbReference>
<dbReference type="GO" id="GO:0004813">
    <property type="term" value="F:alanine-tRNA ligase activity"/>
    <property type="evidence" value="ECO:0007669"/>
    <property type="project" value="UniProtKB-EC"/>
</dbReference>
<dbReference type="CDD" id="cd00673">
    <property type="entry name" value="AlaRS_core"/>
    <property type="match status" value="1"/>
</dbReference>
<dbReference type="NCBIfam" id="NF002436">
    <property type="entry name" value="PRK01584.1"/>
    <property type="match status" value="1"/>
</dbReference>
<keyword evidence="8" id="KW-0648">Protein biosynthesis</keyword>
<dbReference type="GO" id="GO:0006419">
    <property type="term" value="P:alanyl-tRNA aminoacylation"/>
    <property type="evidence" value="ECO:0007669"/>
    <property type="project" value="InterPro"/>
</dbReference>
<dbReference type="GO" id="GO:0005829">
    <property type="term" value="C:cytosol"/>
    <property type="evidence" value="ECO:0007669"/>
    <property type="project" value="TreeGrafter"/>
</dbReference>
<protein>
    <recommendedName>
        <fullName evidence="2">alanine--tRNA ligase</fullName>
        <ecNumber evidence="2">6.1.1.7</ecNumber>
    </recommendedName>
</protein>
<sequence>MTSKEILEKYIQFYKDRGHELIPNVSIVPENDPTLLYVNSGMFPLVPYLSGQSHPMGKRLTNVQRCLRFFEDIENIGHTNRHTTLFHMVGNWSLGDYFKQEQLPWAYEFLIEVLGLDPNKIYATVFKGDEDAPKDTEAVEILKRIFEKYGIEAKEDERIFAYGKKDNWWQRGEAVGELGGPDSEIFYYIGREGTGFGLSPHENEDEFLEIGNSVFMQYKKAEDSWVELPQKNVDFGGGLERLALVAQEKNDIFETDNFWPIISELERITGKPYKLDNNTTIAMRKIADHMRAATILMMDGVLPSNKDQGYILRRLIRLMVRAGRFLDIDQDISSKLLSPTINMLSWIYPELPKIEGEALKILRDEETKFRKTLHKGSKEAEKELSGIGGTTTTQHLAEISFALYQSVGYPQEIFIEDAKEKGVNLDQKDFEEEFKRIQQEHQALSRVGAEKKFKGGLAEHTEQITKYHTATHLLHWALRQTLGPQITQQGSNITNERLRFDFSHNQKLSEKELKAVEELVNKKIEEAIKVQYEIMPKETAQKTGALHFFGEKYGDMVKVYFIGDSLESAFSREFCGGPHVQNTKEIGRIEIYKQEKIGGDKIRIYAK</sequence>
<dbReference type="PANTHER" id="PTHR11777">
    <property type="entry name" value="ALANYL-TRNA SYNTHETASE"/>
    <property type="match status" value="1"/>
</dbReference>
<dbReference type="Pfam" id="PF07973">
    <property type="entry name" value="tRNA_SAD"/>
    <property type="match status" value="1"/>
</dbReference>
<keyword evidence="9" id="KW-0030">Aminoacyl-tRNA synthetase</keyword>
<evidence type="ECO:0000256" key="1">
    <source>
        <dbReference type="ARBA" id="ARBA00008226"/>
    </source>
</evidence>
<reference evidence="11" key="2">
    <citation type="journal article" date="2021" name="Microbiome">
        <title>Successional dynamics and alternative stable states in a saline activated sludge microbial community over 9 years.</title>
        <authorList>
            <person name="Wang Y."/>
            <person name="Ye J."/>
            <person name="Ju F."/>
            <person name="Liu L."/>
            <person name="Boyd J.A."/>
            <person name="Deng Y."/>
            <person name="Parks D.H."/>
            <person name="Jiang X."/>
            <person name="Yin X."/>
            <person name="Woodcroft B.J."/>
            <person name="Tyson G.W."/>
            <person name="Hugenholtz P."/>
            <person name="Polz M.F."/>
            <person name="Zhang T."/>
        </authorList>
    </citation>
    <scope>NUCLEOTIDE SEQUENCE</scope>
    <source>
        <strain evidence="11">HKST-UBA80</strain>
    </source>
</reference>
<evidence type="ECO:0000256" key="4">
    <source>
        <dbReference type="ARBA" id="ARBA00022598"/>
    </source>
</evidence>
<evidence type="ECO:0000256" key="2">
    <source>
        <dbReference type="ARBA" id="ARBA00013168"/>
    </source>
</evidence>
<dbReference type="InterPro" id="IPR045864">
    <property type="entry name" value="aa-tRNA-synth_II/BPL/LPL"/>
</dbReference>
<dbReference type="InterPro" id="IPR018164">
    <property type="entry name" value="Ala-tRNA-synth_IIc_N"/>
</dbReference>
<organism evidence="11 12">
    <name type="scientific">candidate division WWE3 bacterium</name>
    <dbReference type="NCBI Taxonomy" id="2053526"/>
    <lineage>
        <taxon>Bacteria</taxon>
        <taxon>Katanobacteria</taxon>
    </lineage>
</organism>
<dbReference type="SUPFAM" id="SSF55681">
    <property type="entry name" value="Class II aaRS and biotin synthetases"/>
    <property type="match status" value="1"/>
</dbReference>
<dbReference type="SMART" id="SM00863">
    <property type="entry name" value="tRNA_SAD"/>
    <property type="match status" value="1"/>
</dbReference>
<dbReference type="SUPFAM" id="SSF55186">
    <property type="entry name" value="ThrRS/AlaRS common domain"/>
    <property type="match status" value="1"/>
</dbReference>
<evidence type="ECO:0000256" key="3">
    <source>
        <dbReference type="ARBA" id="ARBA00022555"/>
    </source>
</evidence>
<dbReference type="PRINTS" id="PR00980">
    <property type="entry name" value="TRNASYNTHALA"/>
</dbReference>
<evidence type="ECO:0000313" key="12">
    <source>
        <dbReference type="Proteomes" id="UP000714817"/>
    </source>
</evidence>
<gene>
    <name evidence="11" type="ORF">KDA10_00465</name>
</gene>
<accession>A0A955E0T5</accession>
<proteinExistence type="inferred from homology"/>
<evidence type="ECO:0000313" key="11">
    <source>
        <dbReference type="EMBL" id="MCA9301830.1"/>
    </source>
</evidence>
<dbReference type="InterPro" id="IPR018162">
    <property type="entry name" value="Ala-tRNA-ligase_IIc_anticod-bd"/>
</dbReference>
<comment type="caution">
    <text evidence="11">The sequence shown here is derived from an EMBL/GenBank/DDBJ whole genome shotgun (WGS) entry which is preliminary data.</text>
</comment>
<dbReference type="InterPro" id="IPR050058">
    <property type="entry name" value="Ala-tRNA_ligase"/>
</dbReference>
<dbReference type="InterPro" id="IPR018165">
    <property type="entry name" value="Ala-tRNA-synth_IIc_core"/>
</dbReference>
<comment type="similarity">
    <text evidence="1">Belongs to the class-II aminoacyl-tRNA synthetase family.</text>
</comment>
<name>A0A955E0T5_UNCKA</name>
<keyword evidence="4 11" id="KW-0436">Ligase</keyword>
<dbReference type="EMBL" id="JAGQNY010000002">
    <property type="protein sequence ID" value="MCA9301830.1"/>
    <property type="molecule type" value="Genomic_DNA"/>
</dbReference>